<sequence>MWYFSLSLRLLFFSVYSQPAYIVLSGPSVFGIDSQVRERQHKAQKPVQPPATHSEFTARSRYKVRSSSRKLQGGSFTTYGASTHRNTLALCSGSQHNLSFLTMECRSRSSTRGLWMRIGIEDSVRIYEKRKEKHKSNSTKNMVSTSIVLFSAMAT</sequence>
<feature type="signal peptide" evidence="1">
    <location>
        <begin position="1"/>
        <end position="17"/>
    </location>
</feature>
<organism evidence="2">
    <name type="scientific">Amblyomma cajennense</name>
    <name type="common">Cayenne tick</name>
    <name type="synonym">Acarus cajennensis</name>
    <dbReference type="NCBI Taxonomy" id="34607"/>
    <lineage>
        <taxon>Eukaryota</taxon>
        <taxon>Metazoa</taxon>
        <taxon>Ecdysozoa</taxon>
        <taxon>Arthropoda</taxon>
        <taxon>Chelicerata</taxon>
        <taxon>Arachnida</taxon>
        <taxon>Acari</taxon>
        <taxon>Parasitiformes</taxon>
        <taxon>Ixodida</taxon>
        <taxon>Ixodoidea</taxon>
        <taxon>Ixodidae</taxon>
        <taxon>Amblyomminae</taxon>
        <taxon>Amblyomma</taxon>
    </lineage>
</organism>
<name>A0A023FC20_AMBCJ</name>
<proteinExistence type="evidence at transcript level"/>
<reference evidence="2" key="1">
    <citation type="submission" date="2014-03" db="EMBL/GenBank/DDBJ databases">
        <title>The sialotranscriptome of Amblyomma triste, Amblyomma parvum and Amblyomma cajennense ticks, uncovered by 454-based RNA-seq.</title>
        <authorList>
            <person name="Garcia G.R."/>
            <person name="Gardinassi L.G."/>
            <person name="Ribeiro J.M."/>
            <person name="Anatriello E."/>
            <person name="Ferreira B.R."/>
            <person name="Moreira H.N."/>
            <person name="Mafra C."/>
            <person name="Olegario M.M."/>
            <person name="Szabo P.J."/>
            <person name="Miranda-Santos I.K."/>
            <person name="Maruyama S.R."/>
        </authorList>
    </citation>
    <scope>NUCLEOTIDE SEQUENCE</scope>
    <source>
        <strain evidence="2">Uberlandia</strain>
        <tissue evidence="2">Salivary glands</tissue>
    </source>
</reference>
<dbReference type="AlphaFoldDB" id="A0A023FC20"/>
<dbReference type="EMBL" id="GBBK01005375">
    <property type="protein sequence ID" value="JAC19107.1"/>
    <property type="molecule type" value="mRNA"/>
</dbReference>
<protein>
    <submittedName>
        <fullName evidence="2">Putative secreted protein</fullName>
    </submittedName>
</protein>
<evidence type="ECO:0000313" key="2">
    <source>
        <dbReference type="EMBL" id="JAC19107.1"/>
    </source>
</evidence>
<accession>A0A023FC20</accession>
<feature type="chain" id="PRO_5001520675" evidence="1">
    <location>
        <begin position="18"/>
        <end position="155"/>
    </location>
</feature>
<evidence type="ECO:0000256" key="1">
    <source>
        <dbReference type="SAM" id="SignalP"/>
    </source>
</evidence>
<keyword evidence="1" id="KW-0732">Signal</keyword>